<dbReference type="EMBL" id="AUZZ01000951">
    <property type="protein sequence ID" value="EQD66124.1"/>
    <property type="molecule type" value="Genomic_DNA"/>
</dbReference>
<dbReference type="InterPro" id="IPR027417">
    <property type="entry name" value="P-loop_NTPase"/>
</dbReference>
<organism evidence="2">
    <name type="scientific">mine drainage metagenome</name>
    <dbReference type="NCBI Taxonomy" id="410659"/>
    <lineage>
        <taxon>unclassified sequences</taxon>
        <taxon>metagenomes</taxon>
        <taxon>ecological metagenomes</taxon>
    </lineage>
</organism>
<dbReference type="AlphaFoldDB" id="T1CI37"/>
<feature type="domain" description="Helicase HerA central" evidence="1">
    <location>
        <begin position="11"/>
        <end position="65"/>
    </location>
</feature>
<reference evidence="2" key="1">
    <citation type="submission" date="2013-08" db="EMBL/GenBank/DDBJ databases">
        <authorList>
            <person name="Mendez C."/>
            <person name="Richter M."/>
            <person name="Ferrer M."/>
            <person name="Sanchez J."/>
        </authorList>
    </citation>
    <scope>NUCLEOTIDE SEQUENCE</scope>
</reference>
<dbReference type="PANTHER" id="PTHR42957">
    <property type="entry name" value="HELICASE MJ1565-RELATED"/>
    <property type="match status" value="1"/>
</dbReference>
<proteinExistence type="predicted"/>
<protein>
    <submittedName>
        <fullName evidence="2">ATP/GTP-binding site motif A</fullName>
    </submittedName>
</protein>
<evidence type="ECO:0000259" key="1">
    <source>
        <dbReference type="Pfam" id="PF01935"/>
    </source>
</evidence>
<sequence length="544" mass="59902">MKINMGEGIDLDAQLVMTGRCCVIGQSGSGKSFLIGVIAEELCKLGLPFLIVDTEGEYHNLKSAFKAIWVSNSQESDIGMDVDYTKLLAESINGNVPIVFDVSDVVDQSGYVYSMLGALYNLEDKMHVPYLVIIEEADKLAPQVLHSGKNMVEEISVRGRKRGIGLLIATQRPANISKNVLSQCSYGFVGKLTIENDISAIDILFNNRQLRDSIVHLSQGEFVPFGIGIDRVVKVKGRSLSHYGSTPKVVAGSFTADLSAIIGRVSSGTYGKGKIADIQAMPKPRAASKSEVPKTISIIKPNFSEDDALAYANRKASRRVVPIIGKRNAEVVESIDTFYYPLRHFRILVPRRNTHEFIERFALVDAEARIANLNNGLKFVKQGIRANAHNISNSQERLLEQLRVAGKSNIEKLEKHSGTKRLGSEIKSLVGLGAVRLSGKYYMLNDGLKLASKQDFKAIEVEGIEPKEIAVMNGASMDSAAKLIFPGCRIYNLGVLYLKMYKITLRRGDRVRVFIIDSISFKDRPELVSKEISDAGTGKSRSKK</sequence>
<name>T1CI37_9ZZZZ</name>
<comment type="caution">
    <text evidence="2">The sequence shown here is derived from an EMBL/GenBank/DDBJ whole genome shotgun (WGS) entry which is preliminary data.</text>
</comment>
<gene>
    <name evidence="2" type="ORF">B2A_01274</name>
</gene>
<dbReference type="Gene3D" id="3.40.50.300">
    <property type="entry name" value="P-loop containing nucleotide triphosphate hydrolases"/>
    <property type="match status" value="1"/>
</dbReference>
<reference evidence="2" key="2">
    <citation type="journal article" date="2014" name="ISME J.">
        <title>Microbial stratification in low pH oxic and suboxic macroscopic growths along an acid mine drainage.</title>
        <authorList>
            <person name="Mendez-Garcia C."/>
            <person name="Mesa V."/>
            <person name="Sprenger R.R."/>
            <person name="Richter M."/>
            <person name="Diez M.S."/>
            <person name="Solano J."/>
            <person name="Bargiela R."/>
            <person name="Golyshina O.V."/>
            <person name="Manteca A."/>
            <person name="Ramos J.L."/>
            <person name="Gallego J.R."/>
            <person name="Llorente I."/>
            <person name="Martins Dos Santos V.A."/>
            <person name="Jensen O.N."/>
            <person name="Pelaez A.I."/>
            <person name="Sanchez J."/>
            <person name="Ferrer M."/>
        </authorList>
    </citation>
    <scope>NUCLEOTIDE SEQUENCE</scope>
</reference>
<accession>T1CI37</accession>
<dbReference type="InterPro" id="IPR002789">
    <property type="entry name" value="HerA_central"/>
</dbReference>
<dbReference type="PANTHER" id="PTHR42957:SF1">
    <property type="entry name" value="HELICASE MJ1565-RELATED"/>
    <property type="match status" value="1"/>
</dbReference>
<dbReference type="InterPro" id="IPR008571">
    <property type="entry name" value="HerA-like"/>
</dbReference>
<dbReference type="CDD" id="cd01127">
    <property type="entry name" value="TrwB_TraG_TraD_VirD4"/>
    <property type="match status" value="1"/>
</dbReference>
<dbReference type="SUPFAM" id="SSF52540">
    <property type="entry name" value="P-loop containing nucleoside triphosphate hydrolases"/>
    <property type="match status" value="1"/>
</dbReference>
<dbReference type="Pfam" id="PF01935">
    <property type="entry name" value="DUF87"/>
    <property type="match status" value="1"/>
</dbReference>
<evidence type="ECO:0000313" key="2">
    <source>
        <dbReference type="EMBL" id="EQD66124.1"/>
    </source>
</evidence>